<comment type="similarity">
    <text evidence="2">Belongs to the glycosyltransferase 2 family.</text>
</comment>
<reference evidence="10 11" key="1">
    <citation type="submission" date="2021-05" db="EMBL/GenBank/DDBJ databases">
        <title>Kineosporia and Streptomyces sp. nov. two new marine actinobacteria isolated from Coral.</title>
        <authorList>
            <person name="Buangrab K."/>
            <person name="Sutthacheep M."/>
            <person name="Yeemin T."/>
            <person name="Harunari E."/>
            <person name="Igarashi Y."/>
            <person name="Kanchanasin P."/>
            <person name="Tanasupawat S."/>
            <person name="Phongsopitanun W."/>
        </authorList>
    </citation>
    <scope>NUCLEOTIDE SEQUENCE [LARGE SCALE GENOMIC DNA]</scope>
    <source>
        <strain evidence="10 11">J2-2</strain>
    </source>
</reference>
<evidence type="ECO:0000259" key="9">
    <source>
        <dbReference type="Pfam" id="PF00535"/>
    </source>
</evidence>
<keyword evidence="11" id="KW-1185">Reference proteome</keyword>
<dbReference type="PANTHER" id="PTHR48090">
    <property type="entry name" value="UNDECAPRENYL-PHOSPHATE 4-DEOXY-4-FORMAMIDO-L-ARABINOSE TRANSFERASE-RELATED"/>
    <property type="match status" value="1"/>
</dbReference>
<evidence type="ECO:0000256" key="4">
    <source>
        <dbReference type="ARBA" id="ARBA00022679"/>
    </source>
</evidence>
<dbReference type="EMBL" id="JAHBAY010000018">
    <property type="protein sequence ID" value="MBT0773548.1"/>
    <property type="molecule type" value="Genomic_DNA"/>
</dbReference>
<protein>
    <submittedName>
        <fullName evidence="10">Glycosyltransferase family 2 protein</fullName>
    </submittedName>
</protein>
<keyword evidence="4" id="KW-0808">Transferase</keyword>
<dbReference type="InterPro" id="IPR029044">
    <property type="entry name" value="Nucleotide-diphossugar_trans"/>
</dbReference>
<dbReference type="Gene3D" id="3.90.550.10">
    <property type="entry name" value="Spore Coat Polysaccharide Biosynthesis Protein SpsA, Chain A"/>
    <property type="match status" value="1"/>
</dbReference>
<feature type="transmembrane region" description="Helical" evidence="8">
    <location>
        <begin position="281"/>
        <end position="302"/>
    </location>
</feature>
<sequence length="330" mass="36138">MRPPADPPVDTDPTAPPQLSVVVPMFDEEAVIGMFVDRLRPVLDDLGQSYEVVVVDDGSRDTTPALLEKARRDWPQLRVVRLRANAGHQAALSAGLMRARGAWVATIDADLQDPPETIAGMLTAARERSADVVYGVRNDRTTDSLFKRHTANAYYRMIRRLVGHHVPADAGDFRLMSRATVDAVNRLPAQNRVLRLVIPALGFPSAQVEYRREERAAGTTKYPLSRMIRLTVDSLTGFSIAPLRLATWFGLGGAVVTALLLALAVVAFLTDHTLPGWTSTFVVVAAVGAIQLLCLGLLGEYVGRLYTQLQGRPTYHIAYDSADEADRSNQ</sequence>
<dbReference type="RefSeq" id="WP_214160088.1">
    <property type="nucleotide sequence ID" value="NZ_JAHBAY010000018.1"/>
</dbReference>
<evidence type="ECO:0000256" key="8">
    <source>
        <dbReference type="SAM" id="Phobius"/>
    </source>
</evidence>
<dbReference type="Pfam" id="PF00535">
    <property type="entry name" value="Glycos_transf_2"/>
    <property type="match status" value="1"/>
</dbReference>
<dbReference type="CDD" id="cd04187">
    <property type="entry name" value="DPM1_like_bac"/>
    <property type="match status" value="1"/>
</dbReference>
<gene>
    <name evidence="10" type="ORF">KIH74_31675</name>
</gene>
<evidence type="ECO:0000256" key="5">
    <source>
        <dbReference type="ARBA" id="ARBA00022692"/>
    </source>
</evidence>
<keyword evidence="7 8" id="KW-0472">Membrane</keyword>
<evidence type="ECO:0000256" key="6">
    <source>
        <dbReference type="ARBA" id="ARBA00022989"/>
    </source>
</evidence>
<comment type="caution">
    <text evidence="10">The sequence shown here is derived from an EMBL/GenBank/DDBJ whole genome shotgun (WGS) entry which is preliminary data.</text>
</comment>
<keyword evidence="5 8" id="KW-0812">Transmembrane</keyword>
<organism evidence="10 11">
    <name type="scientific">Kineosporia corallincola</name>
    <dbReference type="NCBI Taxonomy" id="2835133"/>
    <lineage>
        <taxon>Bacteria</taxon>
        <taxon>Bacillati</taxon>
        <taxon>Actinomycetota</taxon>
        <taxon>Actinomycetes</taxon>
        <taxon>Kineosporiales</taxon>
        <taxon>Kineosporiaceae</taxon>
        <taxon>Kineosporia</taxon>
    </lineage>
</organism>
<evidence type="ECO:0000256" key="2">
    <source>
        <dbReference type="ARBA" id="ARBA00006739"/>
    </source>
</evidence>
<dbReference type="SUPFAM" id="SSF53448">
    <property type="entry name" value="Nucleotide-diphospho-sugar transferases"/>
    <property type="match status" value="1"/>
</dbReference>
<evidence type="ECO:0000256" key="7">
    <source>
        <dbReference type="ARBA" id="ARBA00023136"/>
    </source>
</evidence>
<dbReference type="InterPro" id="IPR001173">
    <property type="entry name" value="Glyco_trans_2-like"/>
</dbReference>
<evidence type="ECO:0000256" key="1">
    <source>
        <dbReference type="ARBA" id="ARBA00004141"/>
    </source>
</evidence>
<evidence type="ECO:0000313" key="11">
    <source>
        <dbReference type="Proteomes" id="UP001197247"/>
    </source>
</evidence>
<comment type="subcellular location">
    <subcellularLocation>
        <location evidence="1">Membrane</location>
        <topology evidence="1">Multi-pass membrane protein</topology>
    </subcellularLocation>
</comment>
<evidence type="ECO:0000313" key="10">
    <source>
        <dbReference type="EMBL" id="MBT0773548.1"/>
    </source>
</evidence>
<evidence type="ECO:0000256" key="3">
    <source>
        <dbReference type="ARBA" id="ARBA00022676"/>
    </source>
</evidence>
<dbReference type="Proteomes" id="UP001197247">
    <property type="component" value="Unassembled WGS sequence"/>
</dbReference>
<keyword evidence="6 8" id="KW-1133">Transmembrane helix</keyword>
<feature type="transmembrane region" description="Helical" evidence="8">
    <location>
        <begin position="245"/>
        <end position="269"/>
    </location>
</feature>
<dbReference type="InterPro" id="IPR050256">
    <property type="entry name" value="Glycosyltransferase_2"/>
</dbReference>
<keyword evidence="3" id="KW-0328">Glycosyltransferase</keyword>
<feature type="domain" description="Glycosyltransferase 2-like" evidence="9">
    <location>
        <begin position="20"/>
        <end position="180"/>
    </location>
</feature>
<proteinExistence type="inferred from homology"/>
<name>A0ABS5TRX8_9ACTN</name>
<accession>A0ABS5TRX8</accession>
<dbReference type="PANTHER" id="PTHR48090:SF1">
    <property type="entry name" value="PROPHAGE BACTOPRENOL GLUCOSYL TRANSFERASE HOMOLOG"/>
    <property type="match status" value="1"/>
</dbReference>